<dbReference type="OrthoDB" id="5244639at2759"/>
<feature type="compositionally biased region" description="Basic and acidic residues" evidence="1">
    <location>
        <begin position="1244"/>
        <end position="1255"/>
    </location>
</feature>
<feature type="compositionally biased region" description="Basic and acidic residues" evidence="1">
    <location>
        <begin position="1630"/>
        <end position="1641"/>
    </location>
</feature>
<accession>A0A2S6C104</accession>
<name>A0A2S6C104_9PEZI</name>
<feature type="compositionally biased region" description="Basic and acidic residues" evidence="1">
    <location>
        <begin position="880"/>
        <end position="893"/>
    </location>
</feature>
<feature type="compositionally biased region" description="Low complexity" evidence="1">
    <location>
        <begin position="246"/>
        <end position="255"/>
    </location>
</feature>
<dbReference type="STRING" id="357750.A0A2S6C104"/>
<feature type="compositionally biased region" description="Low complexity" evidence="1">
    <location>
        <begin position="1077"/>
        <end position="1091"/>
    </location>
</feature>
<organism evidence="2 3">
    <name type="scientific">Cercospora berteroae</name>
    <dbReference type="NCBI Taxonomy" id="357750"/>
    <lineage>
        <taxon>Eukaryota</taxon>
        <taxon>Fungi</taxon>
        <taxon>Dikarya</taxon>
        <taxon>Ascomycota</taxon>
        <taxon>Pezizomycotina</taxon>
        <taxon>Dothideomycetes</taxon>
        <taxon>Dothideomycetidae</taxon>
        <taxon>Mycosphaerellales</taxon>
        <taxon>Mycosphaerellaceae</taxon>
        <taxon>Cercospora</taxon>
    </lineage>
</organism>
<feature type="compositionally biased region" description="Basic and acidic residues" evidence="1">
    <location>
        <begin position="163"/>
        <end position="176"/>
    </location>
</feature>
<feature type="compositionally biased region" description="Acidic residues" evidence="1">
    <location>
        <begin position="869"/>
        <end position="879"/>
    </location>
</feature>
<dbReference type="EMBL" id="PNEN01000579">
    <property type="protein sequence ID" value="PPJ53386.1"/>
    <property type="molecule type" value="Genomic_DNA"/>
</dbReference>
<feature type="compositionally biased region" description="Acidic residues" evidence="1">
    <location>
        <begin position="233"/>
        <end position="245"/>
    </location>
</feature>
<gene>
    <name evidence="2" type="ORF">CBER1_01017</name>
</gene>
<comment type="caution">
    <text evidence="2">The sequence shown here is derived from an EMBL/GenBank/DDBJ whole genome shotgun (WGS) entry which is preliminary data.</text>
</comment>
<feature type="compositionally biased region" description="Basic residues" evidence="1">
    <location>
        <begin position="1529"/>
        <end position="1541"/>
    </location>
</feature>
<feature type="compositionally biased region" description="Basic and acidic residues" evidence="1">
    <location>
        <begin position="1519"/>
        <end position="1528"/>
    </location>
</feature>
<feature type="compositionally biased region" description="Basic and acidic residues" evidence="1">
    <location>
        <begin position="945"/>
        <end position="998"/>
    </location>
</feature>
<reference evidence="3" key="1">
    <citation type="journal article" date="2017" name="bioRxiv">
        <title>Conservation of a gene cluster reveals novel cercosporin biosynthetic mechanisms and extends production to the genus Colletotrichum.</title>
        <authorList>
            <person name="de Jonge R."/>
            <person name="Ebert M.K."/>
            <person name="Huitt-Roehl C.R."/>
            <person name="Pal P."/>
            <person name="Suttle J.C."/>
            <person name="Spanner R.E."/>
            <person name="Neubauer J.D."/>
            <person name="Jurick W.M.II."/>
            <person name="Stott K.A."/>
            <person name="Secor G.A."/>
            <person name="Thomma B.P.H.J."/>
            <person name="Van de Peer Y."/>
            <person name="Townsend C.A."/>
            <person name="Bolton M.D."/>
        </authorList>
    </citation>
    <scope>NUCLEOTIDE SEQUENCE [LARGE SCALE GENOMIC DNA]</scope>
    <source>
        <strain evidence="3">CBS538.71</strain>
    </source>
</reference>
<feature type="region of interest" description="Disordered" evidence="1">
    <location>
        <begin position="1"/>
        <end position="25"/>
    </location>
</feature>
<feature type="compositionally biased region" description="Basic and acidic residues" evidence="1">
    <location>
        <begin position="905"/>
        <end position="934"/>
    </location>
</feature>
<dbReference type="Proteomes" id="UP000237631">
    <property type="component" value="Unassembled WGS sequence"/>
</dbReference>
<feature type="compositionally biased region" description="Basic and acidic residues" evidence="1">
    <location>
        <begin position="1667"/>
        <end position="1718"/>
    </location>
</feature>
<feature type="compositionally biased region" description="Basic and acidic residues" evidence="1">
    <location>
        <begin position="1603"/>
        <end position="1613"/>
    </location>
</feature>
<feature type="compositionally biased region" description="Basic and acidic residues" evidence="1">
    <location>
        <begin position="1778"/>
        <end position="1793"/>
    </location>
</feature>
<feature type="compositionally biased region" description="Polar residues" evidence="1">
    <location>
        <begin position="1438"/>
        <end position="1454"/>
    </location>
</feature>
<feature type="compositionally biased region" description="Basic and acidic residues" evidence="1">
    <location>
        <begin position="375"/>
        <end position="424"/>
    </location>
</feature>
<feature type="region of interest" description="Disordered" evidence="1">
    <location>
        <begin position="160"/>
        <end position="276"/>
    </location>
</feature>
<feature type="compositionally biased region" description="Gly residues" evidence="1">
    <location>
        <begin position="431"/>
        <end position="443"/>
    </location>
</feature>
<feature type="compositionally biased region" description="Low complexity" evidence="1">
    <location>
        <begin position="330"/>
        <end position="339"/>
    </location>
</feature>
<evidence type="ECO:0000313" key="3">
    <source>
        <dbReference type="Proteomes" id="UP000237631"/>
    </source>
</evidence>
<sequence length="1980" mass="215274">MALQVATIGELPQRDIPPATTSRSDEKHVLQTKIRTLVGFWERLTGAVESPSPMSSKTQHIVIKDLWKPTKSAAEEVGSSPRYEECLYDLPPDYSATDSFAYARCMQDAEIATNGIKPRTQGNRSCQLLGQAFDVKVDFNCEHGFRSHAKKKKAAAKAAAKSKWADSDNEEKKDEAPAEGDDNNGSGGGGDGAGGGSDPPGGDDGNGGGDDGDEWNFGGSKKSKKGKKNKTEVEEEQDKAAEEDAAAATDTAAEPVEAEPVDDWGSFATVGKKKKPKKGAFAWDAVEEPEAPVEVVVDPPPPPAASETPAADDWGSFATVGKKKGKSKKSAAIEPVIEPEVPPEPAAPAEPVPAAEDDWATFGKKDKTKKTKSKSKNEPAPETTATDKGDMKFDEINLDDDKGAPKLDLDFGLGKKETPTEEKSASAFSFGGWGGGWGSGATWGFGSSSGKAEADPVPEEQPKMETGWGFTPTSKSKTKDSKKSANGFDFSFDEPAGENADLGATTAPHEDKAAEEDPWSGFMSAKDKKKLKKKGILAPETTQEPKVAEPPPVEEPAKAEDDPWSSFTSGKKDKKSKLKKGALPEPEPVVVVPEIEPEPEPQPVVEKAADEDPWGSTVMSAKDKKKAKKKGLGVVPEAPPAAVKEDDDFGWATGKKSKGSTFDWSEEPILEVPPPQEAANTGGEDWFGDAWSSSKKTKKQLAAVVPEPPPVPELQPEAVVEPTAAEDDWTNSWSTGTKKKSSKKSDKSKGIVEVVDPSPGASVLLPESVQEKSAEDDPWGSTWTTGKKAKSKLKKGAAAEPPPPPPPAALPAPPGLDDIAMDEGNAGADLLDMNEPPADDPWSFTATTSKKTKSKSKDSKTSSKVPADDILDIVEEAELEPPKEDAKPKKEDQASSGWGIWGAPSKKETPKEKKAREKREKEEREAAEAQRIAEEEAATAAEAQRIADEAAAEETKRIAEEEAQAKAAEAAKAKPKVKESTKERKAREKREKEEREAAEAAEAQRIADEEAAAAAEAEAQRIAEEEALAAALINEPEPAPIEEAPKPKPKVKESSKEKKAREKREKQEREAAEEAEAAAQKLAEQDAFAAAFGDEGESMPTDEPPAEPSKTDGWSFWGTSLKSSKKATPAAEMNKDLWPNQDTAVDESSKKPGFSLDVDDFASAMPPPKTTEKASSKSKTVKGSSIRDRISALGAEALPAAKGSSKSKRDSFPAPPEPHFDEELEEPIVEIVPEPAPVKKSKKVDKADKKSKALKDPSPPPPLSISPVPGGFPVDDLLDDIVPEPEIPASPPKKSSKDKKTTSKFAKASKKREDPILVPPPPPEADFDELLVDATAELPTPPPEEITRDRKSSKKERPKVVRDDKSASWGFWGATPVKKKPSERPADLSRSKSARKTTERDPLDKDSKSSESEKPQKQSKSRPSTSRGMSFGGLFGTPQPSRTKSTRVSSSAAKPSSRRHSTAVEDSGLVSPPPEMSAKAAKLTGVSRSKSTREKKTRMVPDPYPIDSDDMIMVDAPEDSAKEIDNHRERKKSSRSKRHHMSGGLGDNDEEMVDAQRGPEEARLFSGTDDMDRPAPPRRSSTMKKAGLMGGILGAFGAASRPAADRRQSKYDSEDAGGSRRKRNAMYEDDGSKRLRREDRKVHRSSRKASEGEGLTDAAPVTDMEADDARDARRRERRERRAREEAEEAERTARREERRRAKAKEEEDRQLREDEERRARRRARRAEEEKLAREEEQARAERHERRRQRAAEAPVGKTPRPTTDRRRSSYMDAGEDEEARRLRREERRMRRSVDVGGGASGRDKDRPRTSRRPSEYPEDRNGEPTSPQGAIPPSLAHAIKTGGDKTSSWVHSVNDDPPPPPPIEGTIIDAPVHFAADNAPDALDENETTAREFRHRRERRRDRDDGYGYGQDDDYQHRRHDRSEGIKSSSGEGSSGRRRSHAPAYGDMYGGGMRTFDGRPSMPQRSDSKRGSWFKKIAGL</sequence>
<feature type="compositionally biased region" description="Gly residues" evidence="1">
    <location>
        <begin position="185"/>
        <end position="209"/>
    </location>
</feature>
<feature type="compositionally biased region" description="Acidic residues" evidence="1">
    <location>
        <begin position="1507"/>
        <end position="1518"/>
    </location>
</feature>
<protein>
    <submittedName>
        <fullName evidence="2">Uncharacterized protein</fullName>
    </submittedName>
</protein>
<feature type="region of interest" description="Disordered" evidence="1">
    <location>
        <begin position="290"/>
        <end position="1980"/>
    </location>
</feature>
<feature type="compositionally biased region" description="Basic and acidic residues" evidence="1">
    <location>
        <begin position="1380"/>
        <end position="1416"/>
    </location>
</feature>
<feature type="compositionally biased region" description="Basic and acidic residues" evidence="1">
    <location>
        <begin position="1801"/>
        <end position="1822"/>
    </location>
</feature>
<feature type="compositionally biased region" description="Pro residues" evidence="1">
    <location>
        <begin position="340"/>
        <end position="351"/>
    </location>
</feature>
<feature type="compositionally biased region" description="Basic and acidic residues" evidence="1">
    <location>
        <begin position="1725"/>
        <end position="1743"/>
    </location>
</feature>
<proteinExistence type="predicted"/>
<evidence type="ECO:0000256" key="1">
    <source>
        <dbReference type="SAM" id="MobiDB-lite"/>
    </source>
</evidence>
<keyword evidence="3" id="KW-1185">Reference proteome</keyword>
<feature type="compositionally biased region" description="Basic and acidic residues" evidence="1">
    <location>
        <begin position="1043"/>
        <end position="1072"/>
    </location>
</feature>
<evidence type="ECO:0000313" key="2">
    <source>
        <dbReference type="EMBL" id="PPJ53386.1"/>
    </source>
</evidence>
<feature type="compositionally biased region" description="Pro residues" evidence="1">
    <location>
        <begin position="800"/>
        <end position="814"/>
    </location>
</feature>